<keyword evidence="1" id="KW-0812">Transmembrane</keyword>
<evidence type="ECO:0000313" key="2">
    <source>
        <dbReference type="EMBL" id="MFC5601730.1"/>
    </source>
</evidence>
<reference evidence="3" key="1">
    <citation type="journal article" date="2019" name="Int. J. Syst. Evol. Microbiol.">
        <title>The Global Catalogue of Microorganisms (GCM) 10K type strain sequencing project: providing services to taxonomists for standard genome sequencing and annotation.</title>
        <authorList>
            <consortium name="The Broad Institute Genomics Platform"/>
            <consortium name="The Broad Institute Genome Sequencing Center for Infectious Disease"/>
            <person name="Wu L."/>
            <person name="Ma J."/>
        </authorList>
    </citation>
    <scope>NUCLEOTIDE SEQUENCE [LARGE SCALE GENOMIC DNA]</scope>
    <source>
        <strain evidence="3">KACC 11299</strain>
    </source>
</reference>
<accession>A0ABW0TRV6</accession>
<sequence>MHERLWKSLDQSIPEQVKLKDEQKQAIIAEAHRRLDSKSPSRKPTLKPLITVVAVVGIAGFLAVPYIQQEMGEQANEQLVSVEALQKVSIPGENLATLITAIYVDETKEMIYADGKSIYAFDTESKTKEILVEDANSSGYNVAANERWIIWKQDAEEGYSILNRLNGETRNIPDELHGMQIDGDQLTSISVGNGEGVWFTQLDLLTLEQTKLSDLTKIHFEPVKGGTGKFIIADKVESGNSKFAFTVHDLKSHRQIGKYSFPYENAINLSISGNKVFAELYNKGDTGPVLGYVDLTDGQFYKVETPKFFTYAVFEDILALDIPVKDSRTVKLYRIENNKAYALPVLDHIQERLVKPRFTPEGALVVNVEGADFYSLYVVDATKLE</sequence>
<dbReference type="EMBL" id="JBHSNP010000002">
    <property type="protein sequence ID" value="MFC5601730.1"/>
    <property type="molecule type" value="Genomic_DNA"/>
</dbReference>
<feature type="transmembrane region" description="Helical" evidence="1">
    <location>
        <begin position="48"/>
        <end position="67"/>
    </location>
</feature>
<keyword evidence="1" id="KW-1133">Transmembrane helix</keyword>
<evidence type="ECO:0000313" key="3">
    <source>
        <dbReference type="Proteomes" id="UP001596071"/>
    </source>
</evidence>
<protein>
    <recommendedName>
        <fullName evidence="4">DUF4179 domain-containing protein</fullName>
    </recommendedName>
</protein>
<comment type="caution">
    <text evidence="2">The sequence shown here is derived from an EMBL/GenBank/DDBJ whole genome shotgun (WGS) entry which is preliminary data.</text>
</comment>
<proteinExistence type="predicted"/>
<dbReference type="Proteomes" id="UP001596071">
    <property type="component" value="Unassembled WGS sequence"/>
</dbReference>
<keyword evidence="3" id="KW-1185">Reference proteome</keyword>
<keyword evidence="1" id="KW-0472">Membrane</keyword>
<evidence type="ECO:0000256" key="1">
    <source>
        <dbReference type="SAM" id="Phobius"/>
    </source>
</evidence>
<gene>
    <name evidence="2" type="ORF">ACFPTP_00425</name>
</gene>
<name>A0ABW0TRV6_9BACL</name>
<evidence type="ECO:0008006" key="4">
    <source>
        <dbReference type="Google" id="ProtNLM"/>
    </source>
</evidence>
<organism evidence="2 3">
    <name type="scientific">Sporosarcina koreensis</name>
    <dbReference type="NCBI Taxonomy" id="334735"/>
    <lineage>
        <taxon>Bacteria</taxon>
        <taxon>Bacillati</taxon>
        <taxon>Bacillota</taxon>
        <taxon>Bacilli</taxon>
        <taxon>Bacillales</taxon>
        <taxon>Caryophanaceae</taxon>
        <taxon>Sporosarcina</taxon>
    </lineage>
</organism>
<dbReference type="RefSeq" id="WP_381441372.1">
    <property type="nucleotide sequence ID" value="NZ_JBHSNP010000002.1"/>
</dbReference>